<evidence type="ECO:0000313" key="1">
    <source>
        <dbReference type="EMBL" id="CCO95448.1"/>
    </source>
</evidence>
<protein>
    <submittedName>
        <fullName evidence="1">Uncharacterized protein</fullName>
    </submittedName>
</protein>
<organism evidence="1 2">
    <name type="scientific">Erwinia amylovora NBRC 12687 = CFBP 1232</name>
    <dbReference type="NCBI Taxonomy" id="1219359"/>
    <lineage>
        <taxon>Bacteria</taxon>
        <taxon>Pseudomonadati</taxon>
        <taxon>Pseudomonadota</taxon>
        <taxon>Gammaproteobacteria</taxon>
        <taxon>Enterobacterales</taxon>
        <taxon>Erwiniaceae</taxon>
        <taxon>Erwinia</taxon>
    </lineage>
</organism>
<sequence>MRQRFTVIYQRYGESKRYRCRQKSDLDHVMNGI</sequence>
<dbReference type="AlphaFoldDB" id="A0A831A460"/>
<evidence type="ECO:0000313" key="2">
    <source>
        <dbReference type="Proteomes" id="UP000013111"/>
    </source>
</evidence>
<dbReference type="EMBL" id="CAPB01000040">
    <property type="protein sequence ID" value="CCO95448.1"/>
    <property type="molecule type" value="Genomic_DNA"/>
</dbReference>
<name>A0A831A460_ERWAM</name>
<gene>
    <name evidence="1" type="ORF">BN437_3548</name>
</gene>
<reference evidence="1 2" key="2">
    <citation type="submission" date="2013-04" db="EMBL/GenBank/DDBJ databases">
        <title>Comparative genomics of 12 strains of Erwinia amylovora identifies a pan-genome with a large conserved core and provides insights into host specificity.</title>
        <authorList>
            <person name="Mann R.A."/>
            <person name="Smits T.H.M."/>
            <person name="Buehlmann A."/>
            <person name="Blom J."/>
            <person name="Goesmann A."/>
            <person name="Frey J.E."/>
            <person name="Plummer K.M."/>
            <person name="Beer S.V."/>
            <person name="Luck J."/>
            <person name="Duffy B."/>
            <person name="Rodoni B."/>
        </authorList>
    </citation>
    <scope>NUCLEOTIDE SEQUENCE [LARGE SCALE GENOMIC DNA]</scope>
    <source>
        <strain evidence="2">CFBP 1232</strain>
    </source>
</reference>
<dbReference type="Proteomes" id="UP000013111">
    <property type="component" value="Unassembled WGS sequence"/>
</dbReference>
<accession>A0A831A460</accession>
<reference evidence="1 2" key="1">
    <citation type="submission" date="2012-11" db="EMBL/GenBank/DDBJ databases">
        <authorList>
            <person name="Linke B."/>
        </authorList>
    </citation>
    <scope>NUCLEOTIDE SEQUENCE [LARGE SCALE GENOMIC DNA]</scope>
    <source>
        <strain evidence="2">CFBP 1232</strain>
    </source>
</reference>
<proteinExistence type="predicted"/>
<comment type="caution">
    <text evidence="1">The sequence shown here is derived from an EMBL/GenBank/DDBJ whole genome shotgun (WGS) entry which is preliminary data.</text>
</comment>